<feature type="region of interest" description="Disordered" evidence="1">
    <location>
        <begin position="349"/>
        <end position="387"/>
    </location>
</feature>
<dbReference type="Pfam" id="PF10536">
    <property type="entry name" value="PMD"/>
    <property type="match status" value="1"/>
</dbReference>
<feature type="domain" description="Aminotransferase-like plant mobile" evidence="2">
    <location>
        <begin position="66"/>
        <end position="284"/>
    </location>
</feature>
<protein>
    <recommendedName>
        <fullName evidence="2">Aminotransferase-like plant mobile domain-containing protein</fullName>
    </recommendedName>
</protein>
<keyword evidence="4" id="KW-1185">Reference proteome</keyword>
<gene>
    <name evidence="3" type="ORF">POM88_008524</name>
</gene>
<dbReference type="PANTHER" id="PTHR46033">
    <property type="entry name" value="PROTEIN MAIN-LIKE 2"/>
    <property type="match status" value="1"/>
</dbReference>
<dbReference type="PANTHER" id="PTHR46033:SF60">
    <property type="entry name" value="AMINOTRANSFERASE-LIKE PLANT MOBILE DOMAIN-CONTAINING PROTEIN"/>
    <property type="match status" value="1"/>
</dbReference>
<dbReference type="AlphaFoldDB" id="A0AAD8J7J8"/>
<dbReference type="Proteomes" id="UP001237642">
    <property type="component" value="Unassembled WGS sequence"/>
</dbReference>
<sequence length="542" mass="60509">MNQGPRDPSLLHLQSMHRSKEVWRVGGGDTQRCQRHNPNQTGLPALDHCMLPILSAGPNMTWPKTVGSIFGHVPEPKRFNGSRLQLSWFASIAPHSLPQHASGEELRHYTRCYLIQLFGGSLFTDHSGAMIHCMWVHFVRDLDVVGRYAWGPVVLAFLYRELFKGSKVDTEEVAKCLLLLQLWVWERFPTLAPIRTTQPLVHDHFWAGQLSGPLGVRWLVGHSFLEKEPYPSDVIDSLHPYCLDGSHLWRYRGPMICVFIVEPHFPDKVARQFDLIVGDDTVPEYLERTVRFISRVGALHFYLGGLLSTIADRIRSVLPDVFLLATEGLRNIDHCSLYDFEAFSVEGHRDKEKEGSQNLGRRPKRGGKGGGRPSRPRHRVGGGVDQVVPPTEVEDEIQGQADNVATNLGDDHDDPLVHEGSHTDGVHFDVPEPPVISDPPTIVQPTVFIAESTRQPVSSHFIFDLGLTPTPQPIQQQPIDAATTDQPPVIQRTHRPPHNLICSYPTFDLGITPPSDDGVTSSQSTQSSKIPLTQASDVSVRS</sequence>
<dbReference type="InterPro" id="IPR019557">
    <property type="entry name" value="AminoTfrase-like_pln_mobile"/>
</dbReference>
<evidence type="ECO:0000313" key="4">
    <source>
        <dbReference type="Proteomes" id="UP001237642"/>
    </source>
</evidence>
<feature type="region of interest" description="Disordered" evidence="1">
    <location>
        <begin position="512"/>
        <end position="542"/>
    </location>
</feature>
<dbReference type="EMBL" id="JAUIZM010000002">
    <property type="protein sequence ID" value="KAK1398661.1"/>
    <property type="molecule type" value="Genomic_DNA"/>
</dbReference>
<evidence type="ECO:0000313" key="3">
    <source>
        <dbReference type="EMBL" id="KAK1398661.1"/>
    </source>
</evidence>
<dbReference type="GO" id="GO:0010073">
    <property type="term" value="P:meristem maintenance"/>
    <property type="evidence" value="ECO:0007669"/>
    <property type="project" value="InterPro"/>
</dbReference>
<reference evidence="3" key="2">
    <citation type="submission" date="2023-05" db="EMBL/GenBank/DDBJ databases">
        <authorList>
            <person name="Schelkunov M.I."/>
        </authorList>
    </citation>
    <scope>NUCLEOTIDE SEQUENCE</scope>
    <source>
        <strain evidence="3">Hsosn_3</strain>
        <tissue evidence="3">Leaf</tissue>
    </source>
</reference>
<reference evidence="3" key="1">
    <citation type="submission" date="2023-02" db="EMBL/GenBank/DDBJ databases">
        <title>Genome of toxic invasive species Heracleum sosnowskyi carries increased number of genes despite the absence of recent whole-genome duplications.</title>
        <authorList>
            <person name="Schelkunov M."/>
            <person name="Shtratnikova V."/>
            <person name="Makarenko M."/>
            <person name="Klepikova A."/>
            <person name="Omelchenko D."/>
            <person name="Novikova G."/>
            <person name="Obukhova E."/>
            <person name="Bogdanov V."/>
            <person name="Penin A."/>
            <person name="Logacheva M."/>
        </authorList>
    </citation>
    <scope>NUCLEOTIDE SEQUENCE</scope>
    <source>
        <strain evidence="3">Hsosn_3</strain>
        <tissue evidence="3">Leaf</tissue>
    </source>
</reference>
<dbReference type="InterPro" id="IPR044824">
    <property type="entry name" value="MAIN-like"/>
</dbReference>
<evidence type="ECO:0000259" key="2">
    <source>
        <dbReference type="Pfam" id="PF10536"/>
    </source>
</evidence>
<evidence type="ECO:0000256" key="1">
    <source>
        <dbReference type="SAM" id="MobiDB-lite"/>
    </source>
</evidence>
<comment type="caution">
    <text evidence="3">The sequence shown here is derived from an EMBL/GenBank/DDBJ whole genome shotgun (WGS) entry which is preliminary data.</text>
</comment>
<organism evidence="3 4">
    <name type="scientific">Heracleum sosnowskyi</name>
    <dbReference type="NCBI Taxonomy" id="360622"/>
    <lineage>
        <taxon>Eukaryota</taxon>
        <taxon>Viridiplantae</taxon>
        <taxon>Streptophyta</taxon>
        <taxon>Embryophyta</taxon>
        <taxon>Tracheophyta</taxon>
        <taxon>Spermatophyta</taxon>
        <taxon>Magnoliopsida</taxon>
        <taxon>eudicotyledons</taxon>
        <taxon>Gunneridae</taxon>
        <taxon>Pentapetalae</taxon>
        <taxon>asterids</taxon>
        <taxon>campanulids</taxon>
        <taxon>Apiales</taxon>
        <taxon>Apiaceae</taxon>
        <taxon>Apioideae</taxon>
        <taxon>apioid superclade</taxon>
        <taxon>Tordylieae</taxon>
        <taxon>Tordyliinae</taxon>
        <taxon>Heracleum</taxon>
    </lineage>
</organism>
<name>A0AAD8J7J8_9APIA</name>
<accession>A0AAD8J7J8</accession>
<proteinExistence type="predicted"/>
<feature type="compositionally biased region" description="Polar residues" evidence="1">
    <location>
        <begin position="518"/>
        <end position="542"/>
    </location>
</feature>